<feature type="transmembrane region" description="Helical" evidence="1">
    <location>
        <begin position="51"/>
        <end position="70"/>
    </location>
</feature>
<keyword evidence="3" id="KW-1185">Reference proteome</keyword>
<comment type="caution">
    <text evidence="2">The sequence shown here is derived from an EMBL/GenBank/DDBJ whole genome shotgun (WGS) entry which is preliminary data.</text>
</comment>
<evidence type="ECO:0000313" key="3">
    <source>
        <dbReference type="Proteomes" id="UP001139333"/>
    </source>
</evidence>
<keyword evidence="1" id="KW-0812">Transmembrane</keyword>
<feature type="transmembrane region" description="Helical" evidence="1">
    <location>
        <begin position="25"/>
        <end position="45"/>
    </location>
</feature>
<evidence type="ECO:0000256" key="1">
    <source>
        <dbReference type="SAM" id="Phobius"/>
    </source>
</evidence>
<reference evidence="2" key="1">
    <citation type="submission" date="2022-01" db="EMBL/GenBank/DDBJ databases">
        <title>Whole genome-based taxonomy of the Shewanellaceae.</title>
        <authorList>
            <person name="Martin-Rodriguez A.J."/>
        </authorList>
    </citation>
    <scope>NUCLEOTIDE SEQUENCE</scope>
    <source>
        <strain evidence="2">DSM 16422</strain>
    </source>
</reference>
<accession>A0A9X1ZLX0</accession>
<protein>
    <submittedName>
        <fullName evidence="2">Uncharacterized protein</fullName>
    </submittedName>
</protein>
<name>A0A9X1ZLX0_9GAMM</name>
<dbReference type="AlphaFoldDB" id="A0A9X1ZLX0"/>
<dbReference type="RefSeq" id="WP_248994981.1">
    <property type="nucleotide sequence ID" value="NZ_JAKIKP010000003.1"/>
</dbReference>
<keyword evidence="1" id="KW-1133">Transmembrane helix</keyword>
<keyword evidence="1" id="KW-0472">Membrane</keyword>
<feature type="transmembrane region" description="Helical" evidence="1">
    <location>
        <begin position="82"/>
        <end position="98"/>
    </location>
</feature>
<feature type="transmembrane region" description="Helical" evidence="1">
    <location>
        <begin position="104"/>
        <end position="122"/>
    </location>
</feature>
<gene>
    <name evidence="2" type="ORF">L2672_06305</name>
</gene>
<organism evidence="2 3">
    <name type="scientific">Shewanella gaetbuli</name>
    <dbReference type="NCBI Taxonomy" id="220752"/>
    <lineage>
        <taxon>Bacteria</taxon>
        <taxon>Pseudomonadati</taxon>
        <taxon>Pseudomonadota</taxon>
        <taxon>Gammaproteobacteria</taxon>
        <taxon>Alteromonadales</taxon>
        <taxon>Shewanellaceae</taxon>
        <taxon>Shewanella</taxon>
    </lineage>
</organism>
<sequence>MGKGKHQQEPLSDIRFWFERLTKTALRAIHIIGVVGAGGGILLHVDKALWLPYWIITMSTGLLLMAWEIFRDWRWIIQLKGVLTVAKVGLLFLLVPFAHWQVEIITVLVLLSVVVSHGPAGLRHYSIVHRRVIHGKKEIKG</sequence>
<proteinExistence type="predicted"/>
<evidence type="ECO:0000313" key="2">
    <source>
        <dbReference type="EMBL" id="MCL1142305.1"/>
    </source>
</evidence>
<dbReference type="EMBL" id="JAKIKP010000003">
    <property type="protein sequence ID" value="MCL1142305.1"/>
    <property type="molecule type" value="Genomic_DNA"/>
</dbReference>
<dbReference type="Proteomes" id="UP001139333">
    <property type="component" value="Unassembled WGS sequence"/>
</dbReference>